<keyword evidence="1" id="KW-1133">Transmembrane helix</keyword>
<feature type="transmembrane region" description="Helical" evidence="1">
    <location>
        <begin position="17"/>
        <end position="34"/>
    </location>
</feature>
<proteinExistence type="predicted"/>
<dbReference type="AlphaFoldDB" id="A0A0R3TJH9"/>
<gene>
    <name evidence="2" type="ORF">HNAJ_LOCUS7234</name>
</gene>
<protein>
    <submittedName>
        <fullName evidence="4">Anaphase-promoting complex subunit 2</fullName>
    </submittedName>
</protein>
<organism evidence="4">
    <name type="scientific">Rodentolepis nana</name>
    <name type="common">Dwarf tapeworm</name>
    <name type="synonym">Hymenolepis nana</name>
    <dbReference type="NCBI Taxonomy" id="102285"/>
    <lineage>
        <taxon>Eukaryota</taxon>
        <taxon>Metazoa</taxon>
        <taxon>Spiralia</taxon>
        <taxon>Lophotrochozoa</taxon>
        <taxon>Platyhelminthes</taxon>
        <taxon>Cestoda</taxon>
        <taxon>Eucestoda</taxon>
        <taxon>Cyclophyllidea</taxon>
        <taxon>Hymenolepididae</taxon>
        <taxon>Rodentolepis</taxon>
    </lineage>
</organism>
<keyword evidence="1" id="KW-0472">Membrane</keyword>
<evidence type="ECO:0000256" key="1">
    <source>
        <dbReference type="SAM" id="Phobius"/>
    </source>
</evidence>
<evidence type="ECO:0000313" key="4">
    <source>
        <dbReference type="WBParaSite" id="HNAJ_0000723801-mRNA-1"/>
    </source>
</evidence>
<dbReference type="OrthoDB" id="548795at2759"/>
<dbReference type="WBParaSite" id="HNAJ_0000723801-mRNA-1">
    <property type="protein sequence ID" value="HNAJ_0000723801-mRNA-1"/>
    <property type="gene ID" value="HNAJ_0000723801"/>
</dbReference>
<accession>A0A0R3TJH9</accession>
<reference evidence="2 3" key="2">
    <citation type="submission" date="2018-11" db="EMBL/GenBank/DDBJ databases">
        <authorList>
            <consortium name="Pathogen Informatics"/>
        </authorList>
    </citation>
    <scope>NUCLEOTIDE SEQUENCE [LARGE SCALE GENOMIC DNA]</scope>
</reference>
<keyword evidence="1" id="KW-0812">Transmembrane</keyword>
<keyword evidence="3" id="KW-1185">Reference proteome</keyword>
<sequence length="162" mass="18699">MFVEFILNMISQFKRPYNITGLLIVYPGFMLYILEAPIKSLMSVLRGLSESELILNQTLTTGNSLKSYNISNEEEEEEASETWSDDEVIRTMNLEDFVPEIYRMRMTALLNNLVDDHPEMIPNLGKLIYIIKYVLCSDAIVLYHNLSLNKSTLHVNISNLCR</sequence>
<evidence type="ECO:0000313" key="2">
    <source>
        <dbReference type="EMBL" id="VDO03094.1"/>
    </source>
</evidence>
<dbReference type="EMBL" id="UZAE01012021">
    <property type="protein sequence ID" value="VDO03094.1"/>
    <property type="molecule type" value="Genomic_DNA"/>
</dbReference>
<reference evidence="4" key="1">
    <citation type="submission" date="2017-02" db="UniProtKB">
        <authorList>
            <consortium name="WormBaseParasite"/>
        </authorList>
    </citation>
    <scope>IDENTIFICATION</scope>
</reference>
<evidence type="ECO:0000313" key="3">
    <source>
        <dbReference type="Proteomes" id="UP000278807"/>
    </source>
</evidence>
<name>A0A0R3TJH9_RODNA</name>
<dbReference type="Proteomes" id="UP000278807">
    <property type="component" value="Unassembled WGS sequence"/>
</dbReference>